<dbReference type="EMBL" id="CADCVY010000049">
    <property type="protein sequence ID" value="CAA9498769.1"/>
    <property type="molecule type" value="Genomic_DNA"/>
</dbReference>
<feature type="region of interest" description="Disordered" evidence="1">
    <location>
        <begin position="1"/>
        <end position="108"/>
    </location>
</feature>
<feature type="non-terminal residue" evidence="2">
    <location>
        <position position="1"/>
    </location>
</feature>
<protein>
    <submittedName>
        <fullName evidence="2">Protein translocase membrane subunit SecG</fullName>
    </submittedName>
</protein>
<feature type="compositionally biased region" description="Basic and acidic residues" evidence="1">
    <location>
        <begin position="66"/>
        <end position="78"/>
    </location>
</feature>
<proteinExistence type="predicted"/>
<sequence length="108" mass="11767">DCRCTRRNHPDAALGRRRPRGRRQLVGLHDRARCVGFPDSLDGHPRRHVHRLVDHPGGDRRRHPRAHQDRHLAVEHDGAGQGAATADKDARRPAAAGSVGPDGSPGAV</sequence>
<feature type="compositionally biased region" description="Basic and acidic residues" evidence="1">
    <location>
        <begin position="1"/>
        <end position="10"/>
    </location>
</feature>
<name>A0A6J4SH04_9SPHN</name>
<gene>
    <name evidence="2" type="ORF">AVDCRST_MAG44-627</name>
</gene>
<accession>A0A6J4SH04</accession>
<reference evidence="2" key="1">
    <citation type="submission" date="2020-02" db="EMBL/GenBank/DDBJ databases">
        <authorList>
            <person name="Meier V. D."/>
        </authorList>
    </citation>
    <scope>NUCLEOTIDE SEQUENCE</scope>
    <source>
        <strain evidence="2">AVDCRST_MAG44</strain>
    </source>
</reference>
<feature type="non-terminal residue" evidence="2">
    <location>
        <position position="108"/>
    </location>
</feature>
<organism evidence="2">
    <name type="scientific">uncultured Sphingomonas sp</name>
    <dbReference type="NCBI Taxonomy" id="158754"/>
    <lineage>
        <taxon>Bacteria</taxon>
        <taxon>Pseudomonadati</taxon>
        <taxon>Pseudomonadota</taxon>
        <taxon>Alphaproteobacteria</taxon>
        <taxon>Sphingomonadales</taxon>
        <taxon>Sphingomonadaceae</taxon>
        <taxon>Sphingomonas</taxon>
        <taxon>environmental samples</taxon>
    </lineage>
</organism>
<evidence type="ECO:0000313" key="2">
    <source>
        <dbReference type="EMBL" id="CAA9498769.1"/>
    </source>
</evidence>
<dbReference type="AlphaFoldDB" id="A0A6J4SH04"/>
<evidence type="ECO:0000256" key="1">
    <source>
        <dbReference type="SAM" id="MobiDB-lite"/>
    </source>
</evidence>